<comment type="caution">
    <text evidence="2">The sequence shown here is derived from an EMBL/GenBank/DDBJ whole genome shotgun (WGS) entry which is preliminary data.</text>
</comment>
<keyword evidence="3" id="KW-1185">Reference proteome</keyword>
<accession>A0AAV4FJI2</accession>
<feature type="compositionally biased region" description="Polar residues" evidence="1">
    <location>
        <begin position="15"/>
        <end position="26"/>
    </location>
</feature>
<reference evidence="2 3" key="1">
    <citation type="journal article" date="2021" name="Elife">
        <title>Chloroplast acquisition without the gene transfer in kleptoplastic sea slugs, Plakobranchus ocellatus.</title>
        <authorList>
            <person name="Maeda T."/>
            <person name="Takahashi S."/>
            <person name="Yoshida T."/>
            <person name="Shimamura S."/>
            <person name="Takaki Y."/>
            <person name="Nagai Y."/>
            <person name="Toyoda A."/>
            <person name="Suzuki Y."/>
            <person name="Arimoto A."/>
            <person name="Ishii H."/>
            <person name="Satoh N."/>
            <person name="Nishiyama T."/>
            <person name="Hasebe M."/>
            <person name="Maruyama T."/>
            <person name="Minagawa J."/>
            <person name="Obokata J."/>
            <person name="Shigenobu S."/>
        </authorList>
    </citation>
    <scope>NUCLEOTIDE SEQUENCE [LARGE SCALE GENOMIC DNA]</scope>
</reference>
<protein>
    <submittedName>
        <fullName evidence="2">Uncharacterized protein</fullName>
    </submittedName>
</protein>
<evidence type="ECO:0000313" key="2">
    <source>
        <dbReference type="EMBL" id="GFR72516.1"/>
    </source>
</evidence>
<feature type="region of interest" description="Disordered" evidence="1">
    <location>
        <begin position="1"/>
        <end position="27"/>
    </location>
</feature>
<sequence>MDHSTSLREHHGQPSGPSASRQSGLSELSPVVRGWSFSQLPQERACEMRRQRFGQSKGRMDRLWINFGDHQTPANAQSFSVYRTLAKSSKPVSEKMARSTFVYAHGKNLALRSGKRQVRMLNELSL</sequence>
<evidence type="ECO:0000313" key="3">
    <source>
        <dbReference type="Proteomes" id="UP000762676"/>
    </source>
</evidence>
<evidence type="ECO:0000256" key="1">
    <source>
        <dbReference type="SAM" id="MobiDB-lite"/>
    </source>
</evidence>
<dbReference type="EMBL" id="BMAT01007834">
    <property type="protein sequence ID" value="GFR72516.1"/>
    <property type="molecule type" value="Genomic_DNA"/>
</dbReference>
<feature type="compositionally biased region" description="Basic and acidic residues" evidence="1">
    <location>
        <begin position="1"/>
        <end position="12"/>
    </location>
</feature>
<dbReference type="Proteomes" id="UP000762676">
    <property type="component" value="Unassembled WGS sequence"/>
</dbReference>
<name>A0AAV4FJI2_9GAST</name>
<gene>
    <name evidence="2" type="ORF">ElyMa_003843600</name>
</gene>
<proteinExistence type="predicted"/>
<organism evidence="2 3">
    <name type="scientific">Elysia marginata</name>
    <dbReference type="NCBI Taxonomy" id="1093978"/>
    <lineage>
        <taxon>Eukaryota</taxon>
        <taxon>Metazoa</taxon>
        <taxon>Spiralia</taxon>
        <taxon>Lophotrochozoa</taxon>
        <taxon>Mollusca</taxon>
        <taxon>Gastropoda</taxon>
        <taxon>Heterobranchia</taxon>
        <taxon>Euthyneura</taxon>
        <taxon>Panpulmonata</taxon>
        <taxon>Sacoglossa</taxon>
        <taxon>Placobranchoidea</taxon>
        <taxon>Plakobranchidae</taxon>
        <taxon>Elysia</taxon>
    </lineage>
</organism>
<dbReference type="AlphaFoldDB" id="A0AAV4FJI2"/>